<evidence type="ECO:0000256" key="3">
    <source>
        <dbReference type="ARBA" id="ARBA00022475"/>
    </source>
</evidence>
<feature type="transmembrane region" description="Helical" evidence="7">
    <location>
        <begin position="273"/>
        <end position="299"/>
    </location>
</feature>
<feature type="transmembrane region" description="Helical" evidence="7">
    <location>
        <begin position="376"/>
        <end position="394"/>
    </location>
</feature>
<dbReference type="Pfam" id="PF12704">
    <property type="entry name" value="MacB_PCD"/>
    <property type="match status" value="1"/>
</dbReference>
<comment type="caution">
    <text evidence="10">The sequence shown here is derived from an EMBL/GenBank/DDBJ whole genome shotgun (WGS) entry which is preliminary data.</text>
</comment>
<dbReference type="InterPro" id="IPR003838">
    <property type="entry name" value="ABC3_permease_C"/>
</dbReference>
<feature type="transmembrane region" description="Helical" evidence="7">
    <location>
        <begin position="320"/>
        <end position="344"/>
    </location>
</feature>
<comment type="similarity">
    <text evidence="2">Belongs to the ABC-4 integral membrane protein family. LolC/E subfamily.</text>
</comment>
<dbReference type="PANTHER" id="PTHR30489">
    <property type="entry name" value="LIPOPROTEIN-RELEASING SYSTEM TRANSMEMBRANE PROTEIN LOLE"/>
    <property type="match status" value="1"/>
</dbReference>
<dbReference type="Proteomes" id="UP000236893">
    <property type="component" value="Unassembled WGS sequence"/>
</dbReference>
<evidence type="ECO:0000256" key="4">
    <source>
        <dbReference type="ARBA" id="ARBA00022692"/>
    </source>
</evidence>
<keyword evidence="6 7" id="KW-0472">Membrane</keyword>
<dbReference type="GO" id="GO:0098797">
    <property type="term" value="C:plasma membrane protein complex"/>
    <property type="evidence" value="ECO:0007669"/>
    <property type="project" value="TreeGrafter"/>
</dbReference>
<evidence type="ECO:0000259" key="9">
    <source>
        <dbReference type="Pfam" id="PF12704"/>
    </source>
</evidence>
<name>A0A2S5AA83_9SPHI</name>
<keyword evidence="3" id="KW-1003">Cell membrane</keyword>
<feature type="transmembrane region" description="Helical" evidence="7">
    <location>
        <begin position="21"/>
        <end position="46"/>
    </location>
</feature>
<comment type="subcellular location">
    <subcellularLocation>
        <location evidence="1">Cell membrane</location>
        <topology evidence="1">Multi-pass membrane protein</topology>
    </subcellularLocation>
</comment>
<evidence type="ECO:0000256" key="1">
    <source>
        <dbReference type="ARBA" id="ARBA00004651"/>
    </source>
</evidence>
<organism evidence="10 11">
    <name type="scientific">Solitalea longa</name>
    <dbReference type="NCBI Taxonomy" id="2079460"/>
    <lineage>
        <taxon>Bacteria</taxon>
        <taxon>Pseudomonadati</taxon>
        <taxon>Bacteroidota</taxon>
        <taxon>Sphingobacteriia</taxon>
        <taxon>Sphingobacteriales</taxon>
        <taxon>Sphingobacteriaceae</taxon>
        <taxon>Solitalea</taxon>
    </lineage>
</organism>
<gene>
    <name evidence="10" type="ORF">C3K47_01220</name>
</gene>
<reference evidence="10 11" key="1">
    <citation type="submission" date="2018-01" db="EMBL/GenBank/DDBJ databases">
        <authorList>
            <person name="Gaut B.S."/>
            <person name="Morton B.R."/>
            <person name="Clegg M.T."/>
            <person name="Duvall M.R."/>
        </authorList>
    </citation>
    <scope>NUCLEOTIDE SEQUENCE [LARGE SCALE GENOMIC DNA]</scope>
    <source>
        <strain evidence="10 11">HR-AV</strain>
    </source>
</reference>
<keyword evidence="11" id="KW-1185">Reference proteome</keyword>
<dbReference type="GO" id="GO:0044874">
    <property type="term" value="P:lipoprotein localization to outer membrane"/>
    <property type="evidence" value="ECO:0007669"/>
    <property type="project" value="TreeGrafter"/>
</dbReference>
<feature type="domain" description="MacB-like periplasmic core" evidence="9">
    <location>
        <begin position="25"/>
        <end position="246"/>
    </location>
</feature>
<sequence>MNLALYFAKRYLFSKKSTNAINIISGISMFGVLIGSAALIVILSVFNGFEALVLSLYNRFTPDIKIEVLHGKTFDPTTSAFKQLKSAPENLYYVEALEEKALLRFGKNQYIATVKGVSADFLKTHALDSMILRGQATLGTEKDPRAIIGSGVEYYLSMNIESDDPLTIFSPRKNMGTSIDPTNDLNRNEIYVSGVFQIQQDFDLKYVLVPLSYARMQLDESQNVSSVEIYLKNTVNLNGYKNKIKTLLGDDYKVRDRFEQNELLYKILNSEKWAVYLILTFVLVIAICNIIGSLTMLVIDKKKDIAILFSMGANERIVRYIFLFEGLLISMAGTVAGLVLGAGFCYLQQKYGVIKLGQSGTFVMDKYPVEMHWPDFLLVFATVFIISFIASWVASRLSVRNFTNVSQELTEQ</sequence>
<evidence type="ECO:0008006" key="12">
    <source>
        <dbReference type="Google" id="ProtNLM"/>
    </source>
</evidence>
<accession>A0A2S5AA83</accession>
<evidence type="ECO:0000259" key="8">
    <source>
        <dbReference type="Pfam" id="PF02687"/>
    </source>
</evidence>
<keyword evidence="5 7" id="KW-1133">Transmembrane helix</keyword>
<dbReference type="EMBL" id="PQVF01000001">
    <property type="protein sequence ID" value="POY39147.1"/>
    <property type="molecule type" value="Genomic_DNA"/>
</dbReference>
<dbReference type="PANTHER" id="PTHR30489:SF0">
    <property type="entry name" value="LIPOPROTEIN-RELEASING SYSTEM TRANSMEMBRANE PROTEIN LOLE"/>
    <property type="match status" value="1"/>
</dbReference>
<keyword evidence="4 7" id="KW-0812">Transmembrane</keyword>
<evidence type="ECO:0000256" key="7">
    <source>
        <dbReference type="SAM" id="Phobius"/>
    </source>
</evidence>
<dbReference type="AlphaFoldDB" id="A0A2S5AA83"/>
<protein>
    <recommendedName>
        <fullName evidence="12">ABC transporter permease</fullName>
    </recommendedName>
</protein>
<evidence type="ECO:0000313" key="11">
    <source>
        <dbReference type="Proteomes" id="UP000236893"/>
    </source>
</evidence>
<dbReference type="OrthoDB" id="1522724at2"/>
<dbReference type="Pfam" id="PF02687">
    <property type="entry name" value="FtsX"/>
    <property type="match status" value="1"/>
</dbReference>
<dbReference type="RefSeq" id="WP_103787250.1">
    <property type="nucleotide sequence ID" value="NZ_PQVF01000001.1"/>
</dbReference>
<evidence type="ECO:0000256" key="2">
    <source>
        <dbReference type="ARBA" id="ARBA00005236"/>
    </source>
</evidence>
<evidence type="ECO:0000313" key="10">
    <source>
        <dbReference type="EMBL" id="POY39147.1"/>
    </source>
</evidence>
<feature type="domain" description="ABC3 transporter permease C-terminal" evidence="8">
    <location>
        <begin position="277"/>
        <end position="398"/>
    </location>
</feature>
<dbReference type="InterPro" id="IPR025857">
    <property type="entry name" value="MacB_PCD"/>
</dbReference>
<evidence type="ECO:0000256" key="5">
    <source>
        <dbReference type="ARBA" id="ARBA00022989"/>
    </source>
</evidence>
<dbReference type="InterPro" id="IPR051447">
    <property type="entry name" value="Lipoprotein-release_system"/>
</dbReference>
<proteinExistence type="inferred from homology"/>
<evidence type="ECO:0000256" key="6">
    <source>
        <dbReference type="ARBA" id="ARBA00023136"/>
    </source>
</evidence>